<dbReference type="PANTHER" id="PTHR33609:SF1">
    <property type="entry name" value="TRANSPOSASE"/>
    <property type="match status" value="1"/>
</dbReference>
<comment type="caution">
    <text evidence="2">The sequence shown here is derived from an EMBL/GenBank/DDBJ whole genome shotgun (WGS) entry which is preliminary data.</text>
</comment>
<dbReference type="PANTHER" id="PTHR33609">
    <property type="entry name" value="LOW CALCIUM RESPONSE LOCUS PROTEIN S"/>
    <property type="match status" value="1"/>
</dbReference>
<dbReference type="GO" id="GO:0004803">
    <property type="term" value="F:transposase activity"/>
    <property type="evidence" value="ECO:0007669"/>
    <property type="project" value="InterPro"/>
</dbReference>
<dbReference type="Gene3D" id="1.10.10.60">
    <property type="entry name" value="Homeodomain-like"/>
    <property type="match status" value="1"/>
</dbReference>
<dbReference type="AlphaFoldDB" id="A0A0F9KIH6"/>
<dbReference type="GO" id="GO:0006313">
    <property type="term" value="P:DNA transposition"/>
    <property type="evidence" value="ECO:0007669"/>
    <property type="project" value="InterPro"/>
</dbReference>
<feature type="domain" description="Ig-like" evidence="1">
    <location>
        <begin position="8"/>
        <end position="92"/>
    </location>
</feature>
<sequence>MKRKYRKPEQIVKLLREAEAKLAQGQNVDEVCRQLGISDATYYNWRKQYGQMKLSQIKQFKAVQKENSRLKKLVADLSLDNAILKETLSGNY</sequence>
<dbReference type="InterPro" id="IPR007110">
    <property type="entry name" value="Ig-like_dom"/>
</dbReference>
<reference evidence="2" key="1">
    <citation type="journal article" date="2015" name="Nature">
        <title>Complex archaea that bridge the gap between prokaryotes and eukaryotes.</title>
        <authorList>
            <person name="Spang A."/>
            <person name="Saw J.H."/>
            <person name="Jorgensen S.L."/>
            <person name="Zaremba-Niedzwiedzka K."/>
            <person name="Martijn J."/>
            <person name="Lind A.E."/>
            <person name="van Eijk R."/>
            <person name="Schleper C."/>
            <person name="Guy L."/>
            <person name="Ettema T.J."/>
        </authorList>
    </citation>
    <scope>NUCLEOTIDE SEQUENCE</scope>
</reference>
<dbReference type="PROSITE" id="PS50835">
    <property type="entry name" value="IG_LIKE"/>
    <property type="match status" value="1"/>
</dbReference>
<dbReference type="InterPro" id="IPR002514">
    <property type="entry name" value="Transposase_8"/>
</dbReference>
<name>A0A0F9KIH6_9ZZZZ</name>
<gene>
    <name evidence="2" type="ORF">LCGC14_1630080</name>
</gene>
<organism evidence="2">
    <name type="scientific">marine sediment metagenome</name>
    <dbReference type="NCBI Taxonomy" id="412755"/>
    <lineage>
        <taxon>unclassified sequences</taxon>
        <taxon>metagenomes</taxon>
        <taxon>ecological metagenomes</taxon>
    </lineage>
</organism>
<dbReference type="GO" id="GO:0003677">
    <property type="term" value="F:DNA binding"/>
    <property type="evidence" value="ECO:0007669"/>
    <property type="project" value="InterPro"/>
</dbReference>
<protein>
    <recommendedName>
        <fullName evidence="1">Ig-like domain-containing protein</fullName>
    </recommendedName>
</protein>
<proteinExistence type="predicted"/>
<dbReference type="InterPro" id="IPR009057">
    <property type="entry name" value="Homeodomain-like_sf"/>
</dbReference>
<dbReference type="Pfam" id="PF01527">
    <property type="entry name" value="HTH_Tnp_1"/>
    <property type="match status" value="1"/>
</dbReference>
<dbReference type="SUPFAM" id="SSF46689">
    <property type="entry name" value="Homeodomain-like"/>
    <property type="match status" value="1"/>
</dbReference>
<evidence type="ECO:0000259" key="1">
    <source>
        <dbReference type="PROSITE" id="PS50835"/>
    </source>
</evidence>
<accession>A0A0F9KIH6</accession>
<evidence type="ECO:0000313" key="2">
    <source>
        <dbReference type="EMBL" id="KKM21973.1"/>
    </source>
</evidence>
<dbReference type="InterPro" id="IPR052546">
    <property type="entry name" value="Transposase_8_domain"/>
</dbReference>
<dbReference type="EMBL" id="LAZR01013434">
    <property type="protein sequence ID" value="KKM21973.1"/>
    <property type="molecule type" value="Genomic_DNA"/>
</dbReference>